<evidence type="ECO:0000313" key="2">
    <source>
        <dbReference type="Proteomes" id="UP000076154"/>
    </source>
</evidence>
<dbReference type="AlphaFoldDB" id="A0A369K490"/>
<gene>
    <name evidence="1" type="ORF">Hypma_004094</name>
</gene>
<name>A0A369K490_HYPMA</name>
<sequence length="89" mass="9886">MQCEYPLSPSIPTASLLSLIFLSSSVFPSRNPIKREADTNTPAMYFAPNQLRPQQAEEACSFALSLTRGSSQTKDIEWFINATPFLLSD</sequence>
<protein>
    <submittedName>
        <fullName evidence="1">Uncharacterized protein</fullName>
    </submittedName>
</protein>
<comment type="caution">
    <text evidence="1">The sequence shown here is derived from an EMBL/GenBank/DDBJ whole genome shotgun (WGS) entry which is preliminary data.</text>
</comment>
<organism evidence="1 2">
    <name type="scientific">Hypsizygus marmoreus</name>
    <name type="common">White beech mushroom</name>
    <name type="synonym">Agaricus marmoreus</name>
    <dbReference type="NCBI Taxonomy" id="39966"/>
    <lineage>
        <taxon>Eukaryota</taxon>
        <taxon>Fungi</taxon>
        <taxon>Dikarya</taxon>
        <taxon>Basidiomycota</taxon>
        <taxon>Agaricomycotina</taxon>
        <taxon>Agaricomycetes</taxon>
        <taxon>Agaricomycetidae</taxon>
        <taxon>Agaricales</taxon>
        <taxon>Tricholomatineae</taxon>
        <taxon>Lyophyllaceae</taxon>
        <taxon>Hypsizygus</taxon>
    </lineage>
</organism>
<evidence type="ECO:0000313" key="1">
    <source>
        <dbReference type="EMBL" id="RDB27465.1"/>
    </source>
</evidence>
<dbReference type="Proteomes" id="UP000076154">
    <property type="component" value="Unassembled WGS sequence"/>
</dbReference>
<proteinExistence type="predicted"/>
<dbReference type="InParanoid" id="A0A369K490"/>
<accession>A0A369K490</accession>
<keyword evidence="2" id="KW-1185">Reference proteome</keyword>
<dbReference type="EMBL" id="LUEZ02000016">
    <property type="protein sequence ID" value="RDB27465.1"/>
    <property type="molecule type" value="Genomic_DNA"/>
</dbReference>
<reference evidence="1" key="1">
    <citation type="submission" date="2018-04" db="EMBL/GenBank/DDBJ databases">
        <title>Whole genome sequencing of Hypsizygus marmoreus.</title>
        <authorList>
            <person name="Choi I.-G."/>
            <person name="Min B."/>
            <person name="Kim J.-G."/>
            <person name="Kim S."/>
            <person name="Oh Y.-L."/>
            <person name="Kong W.-S."/>
            <person name="Park H."/>
            <person name="Jeong J."/>
            <person name="Song E.-S."/>
        </authorList>
    </citation>
    <scope>NUCLEOTIDE SEQUENCE [LARGE SCALE GENOMIC DNA]</scope>
    <source>
        <strain evidence="1">51987-8</strain>
    </source>
</reference>